<dbReference type="HOGENOM" id="CLU_124383_1_0_0"/>
<dbReference type="RefSeq" id="WP_014435598.1">
    <property type="nucleotide sequence ID" value="NC_017080.1"/>
</dbReference>
<evidence type="ECO:0000259" key="1">
    <source>
        <dbReference type="SMART" id="SM00953"/>
    </source>
</evidence>
<feature type="domain" description="RES" evidence="1">
    <location>
        <begin position="51"/>
        <end position="203"/>
    </location>
</feature>
<dbReference type="eggNOG" id="COG5654">
    <property type="taxonomic scope" value="Bacteria"/>
</dbReference>
<dbReference type="STRING" id="1142394.PSMK_02190"/>
<keyword evidence="3" id="KW-1185">Reference proteome</keyword>
<dbReference type="Proteomes" id="UP000007881">
    <property type="component" value="Chromosome"/>
</dbReference>
<accession>I0IAU0</accession>
<gene>
    <name evidence="2" type="ordered locus">PSMK_02190</name>
</gene>
<dbReference type="EMBL" id="AP012338">
    <property type="protein sequence ID" value="BAM02378.1"/>
    <property type="molecule type" value="Genomic_DNA"/>
</dbReference>
<evidence type="ECO:0000313" key="2">
    <source>
        <dbReference type="EMBL" id="BAM02378.1"/>
    </source>
</evidence>
<organism evidence="2 3">
    <name type="scientific">Phycisphaera mikurensis (strain NBRC 102666 / KCTC 22515 / FYK2301M01)</name>
    <dbReference type="NCBI Taxonomy" id="1142394"/>
    <lineage>
        <taxon>Bacteria</taxon>
        <taxon>Pseudomonadati</taxon>
        <taxon>Planctomycetota</taxon>
        <taxon>Phycisphaerae</taxon>
        <taxon>Phycisphaerales</taxon>
        <taxon>Phycisphaeraceae</taxon>
        <taxon>Phycisphaera</taxon>
    </lineage>
</organism>
<evidence type="ECO:0000313" key="3">
    <source>
        <dbReference type="Proteomes" id="UP000007881"/>
    </source>
</evidence>
<reference evidence="2 3" key="1">
    <citation type="submission" date="2012-02" db="EMBL/GenBank/DDBJ databases">
        <title>Complete genome sequence of Phycisphaera mikurensis NBRC 102666.</title>
        <authorList>
            <person name="Ankai A."/>
            <person name="Hosoyama A."/>
            <person name="Terui Y."/>
            <person name="Sekine M."/>
            <person name="Fukai R."/>
            <person name="Kato Y."/>
            <person name="Nakamura S."/>
            <person name="Yamada-Narita S."/>
            <person name="Kawakoshi A."/>
            <person name="Fukunaga Y."/>
            <person name="Yamazaki S."/>
            <person name="Fujita N."/>
        </authorList>
    </citation>
    <scope>NUCLEOTIDE SEQUENCE [LARGE SCALE GENOMIC DNA]</scope>
    <source>
        <strain evidence="3">NBRC 102666 / KCTC 22515 / FYK2301M01</strain>
    </source>
</reference>
<sequence>MPPPDPQREHVSLAERAAIAQRIKLRLPDLSSWSGVLHRVASPAFARQDDRLAGVGAARFGGRWNPLGLQAVYASFEEATALAESQSIEEFYGLIPDDLRPKTLFRFRAAGLRVLDLTEGSLRNRLRIGEKRLLGCDWRLPPDRSDDGELLAEPLTQAVGRVAAEAGVHALRVPSTRIRGRHNPVVFPRNLPQPDMLQTLHPSDL</sequence>
<dbReference type="Pfam" id="PF08808">
    <property type="entry name" value="RES"/>
    <property type="match status" value="1"/>
</dbReference>
<dbReference type="InterPro" id="IPR014914">
    <property type="entry name" value="RES_dom"/>
</dbReference>
<dbReference type="SMART" id="SM00953">
    <property type="entry name" value="RES"/>
    <property type="match status" value="1"/>
</dbReference>
<protein>
    <recommendedName>
        <fullName evidence="1">RES domain-containing protein</fullName>
    </recommendedName>
</protein>
<name>I0IAU0_PHYMF</name>
<dbReference type="KEGG" id="phm:PSMK_02190"/>
<dbReference type="AlphaFoldDB" id="I0IAU0"/>
<proteinExistence type="predicted"/>